<evidence type="ECO:0000256" key="7">
    <source>
        <dbReference type="ARBA" id="ARBA00023242"/>
    </source>
</evidence>
<evidence type="ECO:0000256" key="1">
    <source>
        <dbReference type="ARBA" id="ARBA00004123"/>
    </source>
</evidence>
<comment type="caution">
    <text evidence="9">The sequence shown here is derived from an EMBL/GenBank/DDBJ whole genome shotgun (WGS) entry which is preliminary data.</text>
</comment>
<keyword evidence="7" id="KW-0539">Nucleus</keyword>
<keyword evidence="10" id="KW-1185">Reference proteome</keyword>
<protein>
    <recommendedName>
        <fullName evidence="3">Mediator of RNA polymerase II transcription subunit 24</fullName>
    </recommendedName>
    <alternativeName>
        <fullName evidence="8">Mediator complex subunit 24</fullName>
    </alternativeName>
</protein>
<dbReference type="Proteomes" id="UP001482620">
    <property type="component" value="Unassembled WGS sequence"/>
</dbReference>
<evidence type="ECO:0000256" key="4">
    <source>
        <dbReference type="ARBA" id="ARBA00023015"/>
    </source>
</evidence>
<organism evidence="9 10">
    <name type="scientific">Ilyodon furcidens</name>
    <name type="common">goldbreast splitfin</name>
    <dbReference type="NCBI Taxonomy" id="33524"/>
    <lineage>
        <taxon>Eukaryota</taxon>
        <taxon>Metazoa</taxon>
        <taxon>Chordata</taxon>
        <taxon>Craniata</taxon>
        <taxon>Vertebrata</taxon>
        <taxon>Euteleostomi</taxon>
        <taxon>Actinopterygii</taxon>
        <taxon>Neopterygii</taxon>
        <taxon>Teleostei</taxon>
        <taxon>Neoteleostei</taxon>
        <taxon>Acanthomorphata</taxon>
        <taxon>Ovalentaria</taxon>
        <taxon>Atherinomorphae</taxon>
        <taxon>Cyprinodontiformes</taxon>
        <taxon>Goodeidae</taxon>
        <taxon>Ilyodon</taxon>
    </lineage>
</organism>
<accession>A0ABV0UNQ8</accession>
<keyword evidence="4" id="KW-0805">Transcription regulation</keyword>
<sequence length="141" mass="16241">RIPGPLFILEIWKACFTGLIESPEGTEELKWTAFTFLKIPQVLLRLKKYPQGDKGQDFTEEVNNAFQYLLKLTPLLDKADQRCNCDCLGMLLQECNKLGLLSDSNTESLTSKRYGLFLFRALERFHIFLDIASICNCPIRF</sequence>
<proteinExistence type="inferred from homology"/>
<evidence type="ECO:0000313" key="9">
    <source>
        <dbReference type="EMBL" id="MEQ2246065.1"/>
    </source>
</evidence>
<evidence type="ECO:0000313" key="10">
    <source>
        <dbReference type="Proteomes" id="UP001482620"/>
    </source>
</evidence>
<dbReference type="PANTHER" id="PTHR12898:SF1">
    <property type="entry name" value="MEDIATOR OF RNA POLYMERASE II TRANSCRIPTION SUBUNIT 24"/>
    <property type="match status" value="1"/>
</dbReference>
<gene>
    <name evidence="9" type="primary">MED24_4</name>
    <name evidence="9" type="ORF">ILYODFUR_034366</name>
</gene>
<evidence type="ECO:0000256" key="6">
    <source>
        <dbReference type="ARBA" id="ARBA00023163"/>
    </source>
</evidence>
<reference evidence="9 10" key="1">
    <citation type="submission" date="2021-06" db="EMBL/GenBank/DDBJ databases">
        <authorList>
            <person name="Palmer J.M."/>
        </authorList>
    </citation>
    <scope>NUCLEOTIDE SEQUENCE [LARGE SCALE GENOMIC DNA]</scope>
    <source>
        <strain evidence="10">if_2019</strain>
        <tissue evidence="9">Muscle</tissue>
    </source>
</reference>
<comment type="subcellular location">
    <subcellularLocation>
        <location evidence="1">Nucleus</location>
    </subcellularLocation>
</comment>
<comment type="similarity">
    <text evidence="2">Belongs to the Mediator complex subunit 24 family.</text>
</comment>
<dbReference type="EMBL" id="JAHRIQ010075675">
    <property type="protein sequence ID" value="MEQ2246065.1"/>
    <property type="molecule type" value="Genomic_DNA"/>
</dbReference>
<dbReference type="PANTHER" id="PTHR12898">
    <property type="entry name" value="MEDIATOR OF RNA POLYMERASE II TRANSCRIPTION SUBUNIT 24"/>
    <property type="match status" value="1"/>
</dbReference>
<keyword evidence="6" id="KW-0804">Transcription</keyword>
<evidence type="ECO:0000256" key="2">
    <source>
        <dbReference type="ARBA" id="ARBA00007864"/>
    </source>
</evidence>
<evidence type="ECO:0000256" key="5">
    <source>
        <dbReference type="ARBA" id="ARBA00023159"/>
    </source>
</evidence>
<evidence type="ECO:0000256" key="8">
    <source>
        <dbReference type="ARBA" id="ARBA00031960"/>
    </source>
</evidence>
<keyword evidence="5" id="KW-0010">Activator</keyword>
<name>A0ABV0UNQ8_9TELE</name>
<evidence type="ECO:0000256" key="3">
    <source>
        <dbReference type="ARBA" id="ARBA00019693"/>
    </source>
</evidence>
<dbReference type="Pfam" id="PF11277">
    <property type="entry name" value="Med24_N"/>
    <property type="match status" value="1"/>
</dbReference>
<feature type="non-terminal residue" evidence="9">
    <location>
        <position position="1"/>
    </location>
</feature>
<dbReference type="InterPro" id="IPR021429">
    <property type="entry name" value="Mediator_Med24"/>
</dbReference>